<dbReference type="OrthoDB" id="9811611at2"/>
<dbReference type="AlphaFoldDB" id="A0A5D6WC60"/>
<feature type="domain" description="Type I restriction modification DNA specificity" evidence="4">
    <location>
        <begin position="14"/>
        <end position="194"/>
    </location>
</feature>
<gene>
    <name evidence="5" type="ORF">FZ040_03280</name>
</gene>
<organism evidence="5 6">
    <name type="scientific">Selenomonas ruminis</name>
    <dbReference type="NCBI Taxonomy" id="2593411"/>
    <lineage>
        <taxon>Bacteria</taxon>
        <taxon>Bacillati</taxon>
        <taxon>Bacillota</taxon>
        <taxon>Negativicutes</taxon>
        <taxon>Selenomonadales</taxon>
        <taxon>Selenomonadaceae</taxon>
        <taxon>Selenomonas</taxon>
    </lineage>
</organism>
<evidence type="ECO:0000313" key="5">
    <source>
        <dbReference type="EMBL" id="TYZ25062.1"/>
    </source>
</evidence>
<dbReference type="GO" id="GO:0004519">
    <property type="term" value="F:endonuclease activity"/>
    <property type="evidence" value="ECO:0007669"/>
    <property type="project" value="UniProtKB-KW"/>
</dbReference>
<dbReference type="InterPro" id="IPR044946">
    <property type="entry name" value="Restrct_endonuc_typeI_TRD_sf"/>
</dbReference>
<proteinExistence type="inferred from homology"/>
<dbReference type="Gene3D" id="1.10.287.1120">
    <property type="entry name" value="Bipartite methylase S protein"/>
    <property type="match status" value="1"/>
</dbReference>
<evidence type="ECO:0000256" key="2">
    <source>
        <dbReference type="ARBA" id="ARBA00022747"/>
    </source>
</evidence>
<evidence type="ECO:0000259" key="4">
    <source>
        <dbReference type="Pfam" id="PF01420"/>
    </source>
</evidence>
<comment type="similarity">
    <text evidence="1">Belongs to the type-I restriction system S methylase family.</text>
</comment>
<feature type="domain" description="Type I restriction modification DNA specificity" evidence="4">
    <location>
        <begin position="222"/>
        <end position="404"/>
    </location>
</feature>
<dbReference type="Pfam" id="PF01420">
    <property type="entry name" value="Methylase_S"/>
    <property type="match status" value="2"/>
</dbReference>
<dbReference type="RefSeq" id="WP_149170676.1">
    <property type="nucleotide sequence ID" value="NZ_VTOY01000001.1"/>
</dbReference>
<keyword evidence="5" id="KW-0378">Hydrolase</keyword>
<dbReference type="PANTHER" id="PTHR30408">
    <property type="entry name" value="TYPE-1 RESTRICTION ENZYME ECOKI SPECIFICITY PROTEIN"/>
    <property type="match status" value="1"/>
</dbReference>
<evidence type="ECO:0000256" key="3">
    <source>
        <dbReference type="ARBA" id="ARBA00023125"/>
    </source>
</evidence>
<dbReference type="GO" id="GO:0009307">
    <property type="term" value="P:DNA restriction-modification system"/>
    <property type="evidence" value="ECO:0007669"/>
    <property type="project" value="UniProtKB-KW"/>
</dbReference>
<name>A0A5D6WC60_9FIRM</name>
<keyword evidence="2" id="KW-0680">Restriction system</keyword>
<comment type="caution">
    <text evidence="5">The sequence shown here is derived from an EMBL/GenBank/DDBJ whole genome shotgun (WGS) entry which is preliminary data.</text>
</comment>
<dbReference type="EMBL" id="VTOY01000001">
    <property type="protein sequence ID" value="TYZ25062.1"/>
    <property type="molecule type" value="Genomic_DNA"/>
</dbReference>
<evidence type="ECO:0000256" key="1">
    <source>
        <dbReference type="ARBA" id="ARBA00010923"/>
    </source>
</evidence>
<keyword evidence="5" id="KW-0540">Nuclease</keyword>
<keyword evidence="6" id="KW-1185">Reference proteome</keyword>
<evidence type="ECO:0000313" key="6">
    <source>
        <dbReference type="Proteomes" id="UP000323646"/>
    </source>
</evidence>
<dbReference type="Gene3D" id="3.90.220.20">
    <property type="entry name" value="DNA methylase specificity domains"/>
    <property type="match status" value="2"/>
</dbReference>
<reference evidence="5 6" key="1">
    <citation type="submission" date="2019-08" db="EMBL/GenBank/DDBJ databases">
        <title>Selenomonas sp. mPRGC5 and Selenomonas sp. mPRGC8 isolated from ruminal fluid of dairy goat (Capra hircus).</title>
        <authorList>
            <person name="Poothong S."/>
            <person name="Nuengjamnong C."/>
            <person name="Tanasupawat S."/>
        </authorList>
    </citation>
    <scope>NUCLEOTIDE SEQUENCE [LARGE SCALE GENOMIC DNA]</scope>
    <source>
        <strain evidence="6">mPRGC5</strain>
    </source>
</reference>
<protein>
    <submittedName>
        <fullName evidence="5">Restriction endonuclease subunit S</fullName>
    </submittedName>
</protein>
<keyword evidence="3" id="KW-0238">DNA-binding</keyword>
<dbReference type="GO" id="GO:0003677">
    <property type="term" value="F:DNA binding"/>
    <property type="evidence" value="ECO:0007669"/>
    <property type="project" value="UniProtKB-KW"/>
</dbReference>
<sequence length="418" mass="48036">MEKVPNIRFQGYTDDWEQQKIGDITSVLSASRVHKDEWTDEGVPFYRSSDVVSAYKGITNEKAFISQELYETLAVSSGKLEKDDILVTGGGSIGIPYVVPDDQPLYTKDADLIWVKKSAVHDSKYLFTYFESPLFRNYLISISHTGTISHYTIEQVKATPVALSGIEEQKQIGAYFARLDNLIALHQRKCDELQKVKKYMLQKMFPKKGEKVPEIRFAGFTSDWEQRKLGDITKEKLSNGVINNQSDEPTQIRHINVINMYAPDRIHIEDLTYSNYGDSELKKCNVEYGDIFMTRSSLKPEGIAEANVLLDSGEFVYDDHLIRLKVDKTFYDPMFVKINLGNQMIKSQFIQKSKTTAFTTIGQDDIASCEGMFPSIEEQQRIGSYFMRFDNLIAVHEHKHDNLKEIKKYMLQNMFPKK</sequence>
<dbReference type="InterPro" id="IPR000055">
    <property type="entry name" value="Restrct_endonuc_typeI_TRD"/>
</dbReference>
<dbReference type="InterPro" id="IPR052021">
    <property type="entry name" value="Type-I_RS_S_subunit"/>
</dbReference>
<dbReference type="PANTHER" id="PTHR30408:SF12">
    <property type="entry name" value="TYPE I RESTRICTION ENZYME MJAVIII SPECIFICITY SUBUNIT"/>
    <property type="match status" value="1"/>
</dbReference>
<dbReference type="SUPFAM" id="SSF116734">
    <property type="entry name" value="DNA methylase specificity domain"/>
    <property type="match status" value="2"/>
</dbReference>
<keyword evidence="5" id="KW-0255">Endonuclease</keyword>
<accession>A0A5D6WC60</accession>
<dbReference type="Proteomes" id="UP000323646">
    <property type="component" value="Unassembled WGS sequence"/>
</dbReference>